<dbReference type="AlphaFoldDB" id="A0A9E5MK47"/>
<accession>A0A9E5MK47</accession>
<dbReference type="Proteomes" id="UP000787472">
    <property type="component" value="Unassembled WGS sequence"/>
</dbReference>
<name>A0A9E5MK47_9GAMM</name>
<protein>
    <submittedName>
        <fullName evidence="2">DUF3261 domain-containing protein</fullName>
    </submittedName>
</protein>
<sequence length="276" mass="30058">MSKPAIAVSFCRGYLTRFCLQSPFMDHTGWRRPVGESALTFSLQRARRAVFALLAFGLTACSWITPARPPELPLLSPATFGQQWQVTQSVTLQPLARDDRAPHRSGQTLLAAWSVSPARLDFAGLTPTGQTLLTLSYDGQQLTGTTSPLLPKEVSGRDILAQLQLAYWPLHSIQQALSGSPWSLRQVNPGRRELWLNGQLTLDLQISPTGPSGQPLESIIITHPLRGYQLKIQTISRETLSAHPSAGQTSTPHIPAKQTRAIPSPASPPHKTGVAD</sequence>
<comment type="caution">
    <text evidence="2">The sequence shown here is derived from an EMBL/GenBank/DDBJ whole genome shotgun (WGS) entry which is preliminary data.</text>
</comment>
<dbReference type="RefSeq" id="WP_167182643.1">
    <property type="nucleotide sequence ID" value="NZ_JAAONZ010000003.1"/>
</dbReference>
<reference evidence="2" key="1">
    <citation type="submission" date="2020-03" db="EMBL/GenBank/DDBJ databases">
        <authorList>
            <person name="Guo F."/>
        </authorList>
    </citation>
    <scope>NUCLEOTIDE SEQUENCE</scope>
    <source>
        <strain evidence="2">JCM 30134</strain>
    </source>
</reference>
<dbReference type="InterPro" id="IPR021675">
    <property type="entry name" value="DUF3261"/>
</dbReference>
<dbReference type="Pfam" id="PF11659">
    <property type="entry name" value="DUF3261"/>
    <property type="match status" value="1"/>
</dbReference>
<organism evidence="2 3">
    <name type="scientific">Pseudomaricurvus hydrocarbonicus</name>
    <dbReference type="NCBI Taxonomy" id="1470433"/>
    <lineage>
        <taxon>Bacteria</taxon>
        <taxon>Pseudomonadati</taxon>
        <taxon>Pseudomonadota</taxon>
        <taxon>Gammaproteobacteria</taxon>
        <taxon>Cellvibrionales</taxon>
        <taxon>Cellvibrionaceae</taxon>
        <taxon>Pseudomaricurvus</taxon>
    </lineage>
</organism>
<keyword evidence="3" id="KW-1185">Reference proteome</keyword>
<feature type="region of interest" description="Disordered" evidence="1">
    <location>
        <begin position="241"/>
        <end position="276"/>
    </location>
</feature>
<evidence type="ECO:0000313" key="2">
    <source>
        <dbReference type="EMBL" id="NHO64897.1"/>
    </source>
</evidence>
<dbReference type="EMBL" id="JAAONZ010000003">
    <property type="protein sequence ID" value="NHO64897.1"/>
    <property type="molecule type" value="Genomic_DNA"/>
</dbReference>
<evidence type="ECO:0000313" key="3">
    <source>
        <dbReference type="Proteomes" id="UP000787472"/>
    </source>
</evidence>
<gene>
    <name evidence="2" type="ORF">G8770_05005</name>
</gene>
<evidence type="ECO:0000256" key="1">
    <source>
        <dbReference type="SAM" id="MobiDB-lite"/>
    </source>
</evidence>
<proteinExistence type="predicted"/>